<name>A0AC34QK18_9BILA</name>
<reference evidence="2" key="1">
    <citation type="submission" date="2022-11" db="UniProtKB">
        <authorList>
            <consortium name="WormBaseParasite"/>
        </authorList>
    </citation>
    <scope>IDENTIFICATION</scope>
</reference>
<proteinExistence type="predicted"/>
<sequence>MQTNEIRVVKAFQAGLDRREPSLSGPSAQRLREISRQLKLQVEQEGKGFNRSRSHSRQNEAVSSFKVEKLLLTVEMLFNIFFLHQNTALNSIRKT</sequence>
<protein>
    <submittedName>
        <fullName evidence="2">Plasma membrane calcium transporting P-type ATPase C-terminal domain-containing protein</fullName>
    </submittedName>
</protein>
<organism evidence="1 2">
    <name type="scientific">Panagrolaimus sp. JU765</name>
    <dbReference type="NCBI Taxonomy" id="591449"/>
    <lineage>
        <taxon>Eukaryota</taxon>
        <taxon>Metazoa</taxon>
        <taxon>Ecdysozoa</taxon>
        <taxon>Nematoda</taxon>
        <taxon>Chromadorea</taxon>
        <taxon>Rhabditida</taxon>
        <taxon>Tylenchina</taxon>
        <taxon>Panagrolaimomorpha</taxon>
        <taxon>Panagrolaimoidea</taxon>
        <taxon>Panagrolaimidae</taxon>
        <taxon>Panagrolaimus</taxon>
    </lineage>
</organism>
<evidence type="ECO:0000313" key="1">
    <source>
        <dbReference type="Proteomes" id="UP000887576"/>
    </source>
</evidence>
<dbReference type="Proteomes" id="UP000887576">
    <property type="component" value="Unplaced"/>
</dbReference>
<evidence type="ECO:0000313" key="2">
    <source>
        <dbReference type="WBParaSite" id="JU765_v2.g17168.t1"/>
    </source>
</evidence>
<dbReference type="WBParaSite" id="JU765_v2.g17168.t1">
    <property type="protein sequence ID" value="JU765_v2.g17168.t1"/>
    <property type="gene ID" value="JU765_v2.g17168"/>
</dbReference>
<accession>A0AC34QK18</accession>